<dbReference type="InterPro" id="IPR014968">
    <property type="entry name" value="XisI"/>
</dbReference>
<dbReference type="SUPFAM" id="SSF143847">
    <property type="entry name" value="XisI-like"/>
    <property type="match status" value="1"/>
</dbReference>
<dbReference type="eggNOG" id="ENOG5032RPM">
    <property type="taxonomic scope" value="Bacteria"/>
</dbReference>
<gene>
    <name evidence="1" type="ordered locus">Tery_0527</name>
</gene>
<protein>
    <submittedName>
        <fullName evidence="1">FdxN element excision controlling factor protein</fullName>
    </submittedName>
</protein>
<dbReference type="RefSeq" id="WP_011610374.1">
    <property type="nucleotide sequence ID" value="NC_008312.1"/>
</dbReference>
<dbReference type="EMBL" id="CP000393">
    <property type="protein sequence ID" value="ABG49979.1"/>
    <property type="molecule type" value="Genomic_DNA"/>
</dbReference>
<reference evidence="1" key="1">
    <citation type="submission" date="2006-06" db="EMBL/GenBank/DDBJ databases">
        <title>Complete sequence of Trichodesmium erythraeum IMS101.</title>
        <authorList>
            <consortium name="US DOE Joint Genome Institute"/>
            <person name="Copeland A."/>
            <person name="Lucas S."/>
            <person name="Lapidus A."/>
            <person name="Barry K."/>
            <person name="Detter J.C."/>
            <person name="Glavina del Rio T."/>
            <person name="Hammon N."/>
            <person name="Israni S."/>
            <person name="Dalin E."/>
            <person name="Tice H."/>
            <person name="Pitluck S."/>
            <person name="Kiss H."/>
            <person name="Munk A.C."/>
            <person name="Brettin T."/>
            <person name="Bruce D."/>
            <person name="Han C."/>
            <person name="Tapia R."/>
            <person name="Gilna P."/>
            <person name="Schmutz J."/>
            <person name="Larimer F."/>
            <person name="Land M."/>
            <person name="Hauser L."/>
            <person name="Kyrpides N."/>
            <person name="Kim E."/>
            <person name="Richardson P."/>
        </authorList>
    </citation>
    <scope>NUCLEOTIDE SEQUENCE [LARGE SCALE GENOMIC DNA]</scope>
    <source>
        <strain evidence="1">IMS101</strain>
    </source>
</reference>
<dbReference type="OrthoDB" id="467081at2"/>
<sequence>MDIISKYQQIIEKIIGDYAKLRYSYSEVERRTVFDREQKHYLLMILGVEGHKMVHGCILHLEIRDDKIWIHRDGTEDGIARELLAEGVPKDKIVLGFYTPEKRKITDFAVC</sequence>
<dbReference type="STRING" id="203124.Tery_0527"/>
<evidence type="ECO:0000313" key="1">
    <source>
        <dbReference type="EMBL" id="ABG49979.1"/>
    </source>
</evidence>
<organism evidence="1">
    <name type="scientific">Trichodesmium erythraeum (strain IMS101)</name>
    <dbReference type="NCBI Taxonomy" id="203124"/>
    <lineage>
        <taxon>Bacteria</taxon>
        <taxon>Bacillati</taxon>
        <taxon>Cyanobacteriota</taxon>
        <taxon>Cyanophyceae</taxon>
        <taxon>Oscillatoriophycideae</taxon>
        <taxon>Oscillatoriales</taxon>
        <taxon>Microcoleaceae</taxon>
        <taxon>Trichodesmium</taxon>
    </lineage>
</organism>
<proteinExistence type="predicted"/>
<dbReference type="HOGENOM" id="CLU_149829_1_0_3"/>
<name>Q118U5_TRIEI</name>
<dbReference type="CDD" id="cd16382">
    <property type="entry name" value="XisI-like"/>
    <property type="match status" value="1"/>
</dbReference>
<dbReference type="Gene3D" id="3.30.310.110">
    <property type="entry name" value="XisI-like"/>
    <property type="match status" value="1"/>
</dbReference>
<dbReference type="InterPro" id="IPR035943">
    <property type="entry name" value="XisI-like_sf"/>
</dbReference>
<dbReference type="KEGG" id="ter:Tery_0527"/>
<dbReference type="Pfam" id="PF08869">
    <property type="entry name" value="XisI"/>
    <property type="match status" value="1"/>
</dbReference>
<accession>Q118U5</accession>
<dbReference type="AlphaFoldDB" id="Q118U5"/>